<dbReference type="PANTHER" id="PTHR37984">
    <property type="entry name" value="PROTEIN CBG26694"/>
    <property type="match status" value="1"/>
</dbReference>
<dbReference type="InterPro" id="IPR012337">
    <property type="entry name" value="RNaseH-like_sf"/>
</dbReference>
<comment type="caution">
    <text evidence="1">The sequence shown here is derived from an EMBL/GenBank/DDBJ whole genome shotgun (WGS) entry which is preliminary data.</text>
</comment>
<dbReference type="InterPro" id="IPR050951">
    <property type="entry name" value="Retrovirus_Pol_polyprotein"/>
</dbReference>
<reference evidence="1 2" key="1">
    <citation type="submission" date="2023-02" db="EMBL/GenBank/DDBJ databases">
        <title>LHISI_Scaffold_Assembly.</title>
        <authorList>
            <person name="Stuart O.P."/>
            <person name="Cleave R."/>
            <person name="Magrath M.J.L."/>
            <person name="Mikheyev A.S."/>
        </authorList>
    </citation>
    <scope>NUCLEOTIDE SEQUENCE [LARGE SCALE GENOMIC DNA]</scope>
    <source>
        <strain evidence="1">Daus_M_001</strain>
        <tissue evidence="1">Leg muscle</tissue>
    </source>
</reference>
<keyword evidence="2" id="KW-1185">Reference proteome</keyword>
<proteinExistence type="predicted"/>
<sequence length="239" mass="27315">MRNYMTWDKDLAFLNDHLIVLLSLRSGIERLVQKRPFWQKALSPARHIFYWPGMSSEMETLVSKCAACAKFHLLKPKASLVSQEIPDLPFHTWLEILSLASKSTVSVTAALKPVLATDGYPEIICADAMSLNSFQFSDFIKQFNVEVIMCSPHHHQSNRLAEKGCHIAEIMLKMAHDLQTDYLNLLVEYWITPLAGFTVSPRHLLVSHILRTTLRTQNDFLKPQLQSDAHTKMLAKQDQ</sequence>
<name>A0ABQ9HEH7_9NEOP</name>
<dbReference type="SUPFAM" id="SSF53098">
    <property type="entry name" value="Ribonuclease H-like"/>
    <property type="match status" value="1"/>
</dbReference>
<accession>A0ABQ9HEH7</accession>
<feature type="non-terminal residue" evidence="1">
    <location>
        <position position="239"/>
    </location>
</feature>
<dbReference type="PANTHER" id="PTHR37984:SF5">
    <property type="entry name" value="PROTEIN NYNRIN-LIKE"/>
    <property type="match status" value="1"/>
</dbReference>
<evidence type="ECO:0000313" key="2">
    <source>
        <dbReference type="Proteomes" id="UP001159363"/>
    </source>
</evidence>
<protein>
    <recommendedName>
        <fullName evidence="3">Integrase catalytic domain-containing protein</fullName>
    </recommendedName>
</protein>
<dbReference type="InterPro" id="IPR036397">
    <property type="entry name" value="RNaseH_sf"/>
</dbReference>
<gene>
    <name evidence="1" type="ORF">PR048_014535</name>
</gene>
<dbReference type="Gene3D" id="3.30.420.10">
    <property type="entry name" value="Ribonuclease H-like superfamily/Ribonuclease H"/>
    <property type="match status" value="1"/>
</dbReference>
<organism evidence="1 2">
    <name type="scientific">Dryococelus australis</name>
    <dbReference type="NCBI Taxonomy" id="614101"/>
    <lineage>
        <taxon>Eukaryota</taxon>
        <taxon>Metazoa</taxon>
        <taxon>Ecdysozoa</taxon>
        <taxon>Arthropoda</taxon>
        <taxon>Hexapoda</taxon>
        <taxon>Insecta</taxon>
        <taxon>Pterygota</taxon>
        <taxon>Neoptera</taxon>
        <taxon>Polyneoptera</taxon>
        <taxon>Phasmatodea</taxon>
        <taxon>Verophasmatodea</taxon>
        <taxon>Anareolatae</taxon>
        <taxon>Phasmatidae</taxon>
        <taxon>Eurycanthinae</taxon>
        <taxon>Dryococelus</taxon>
    </lineage>
</organism>
<evidence type="ECO:0000313" key="1">
    <source>
        <dbReference type="EMBL" id="KAJ8882722.1"/>
    </source>
</evidence>
<dbReference type="EMBL" id="JARBHB010000005">
    <property type="protein sequence ID" value="KAJ8882722.1"/>
    <property type="molecule type" value="Genomic_DNA"/>
</dbReference>
<evidence type="ECO:0008006" key="3">
    <source>
        <dbReference type="Google" id="ProtNLM"/>
    </source>
</evidence>
<dbReference type="Proteomes" id="UP001159363">
    <property type="component" value="Chromosome 4"/>
</dbReference>